<reference evidence="3" key="1">
    <citation type="submission" date="2016-10" db="EMBL/GenBank/DDBJ databases">
        <authorList>
            <person name="Varghese N."/>
            <person name="Submissions S."/>
        </authorList>
    </citation>
    <scope>NUCLEOTIDE SEQUENCE [LARGE SCALE GENOMIC DNA]</scope>
    <source>
        <strain evidence="3">DSM 28881</strain>
    </source>
</reference>
<dbReference type="AlphaFoldDB" id="A0A1I3IV61"/>
<gene>
    <name evidence="2" type="ORF">SAMN05443431_101127</name>
</gene>
<accession>A0A1I3IV61</accession>
<sequence length="59" mass="6434">MKTLKITLVALFSIGLLTGVSALDTTEPIKENTNKEVKTPDLKLLVLVDKRKVKIPSNG</sequence>
<dbReference type="STRING" id="1144750.SAMN05443431_101127"/>
<keyword evidence="3" id="KW-1185">Reference proteome</keyword>
<organism evidence="2 3">
    <name type="scientific">Olleya namhaensis</name>
    <dbReference type="NCBI Taxonomy" id="1144750"/>
    <lineage>
        <taxon>Bacteria</taxon>
        <taxon>Pseudomonadati</taxon>
        <taxon>Bacteroidota</taxon>
        <taxon>Flavobacteriia</taxon>
        <taxon>Flavobacteriales</taxon>
        <taxon>Flavobacteriaceae</taxon>
    </lineage>
</organism>
<dbReference type="RefSeq" id="WP_090836565.1">
    <property type="nucleotide sequence ID" value="NZ_CANLBQ010000003.1"/>
</dbReference>
<name>A0A1I3IV61_9FLAO</name>
<dbReference type="EMBL" id="FORM01000001">
    <property type="protein sequence ID" value="SFI51822.1"/>
    <property type="molecule type" value="Genomic_DNA"/>
</dbReference>
<dbReference type="Proteomes" id="UP000199559">
    <property type="component" value="Unassembled WGS sequence"/>
</dbReference>
<proteinExistence type="predicted"/>
<protein>
    <submittedName>
        <fullName evidence="2">Uncharacterized protein</fullName>
    </submittedName>
</protein>
<evidence type="ECO:0000313" key="3">
    <source>
        <dbReference type="Proteomes" id="UP000199559"/>
    </source>
</evidence>
<keyword evidence="1" id="KW-0732">Signal</keyword>
<evidence type="ECO:0000313" key="2">
    <source>
        <dbReference type="EMBL" id="SFI51822.1"/>
    </source>
</evidence>
<feature type="chain" id="PRO_5011572424" evidence="1">
    <location>
        <begin position="23"/>
        <end position="59"/>
    </location>
</feature>
<feature type="signal peptide" evidence="1">
    <location>
        <begin position="1"/>
        <end position="22"/>
    </location>
</feature>
<evidence type="ECO:0000256" key="1">
    <source>
        <dbReference type="SAM" id="SignalP"/>
    </source>
</evidence>